<dbReference type="SUPFAM" id="SSF158446">
    <property type="entry name" value="IVS-encoded protein-like"/>
    <property type="match status" value="1"/>
</dbReference>
<dbReference type="AlphaFoldDB" id="A0A0G0JLG4"/>
<sequence length="76" mass="9007">MENRTKIRAFTDLHVWQKGHELVLQIYKLTKAFPKGEFFGLVDQLRRAAVSLTSNIAEGFSRFSYKRRRLNFITCR</sequence>
<dbReference type="PANTHER" id="PTHR38471:SF2">
    <property type="entry name" value="FOUR HELIX BUNDLE PROTEIN"/>
    <property type="match status" value="1"/>
</dbReference>
<dbReference type="Proteomes" id="UP000034591">
    <property type="component" value="Unassembled WGS sequence"/>
</dbReference>
<accession>A0A0G0JLG4</accession>
<dbReference type="InterPro" id="IPR036583">
    <property type="entry name" value="23S_rRNA_IVS_sf"/>
</dbReference>
<dbReference type="GO" id="GO:0005840">
    <property type="term" value="C:ribosome"/>
    <property type="evidence" value="ECO:0007669"/>
    <property type="project" value="UniProtKB-KW"/>
</dbReference>
<evidence type="ECO:0000313" key="1">
    <source>
        <dbReference type="EMBL" id="KKQ37579.1"/>
    </source>
</evidence>
<dbReference type="EMBL" id="LBTI01000015">
    <property type="protein sequence ID" value="KKQ37579.1"/>
    <property type="molecule type" value="Genomic_DNA"/>
</dbReference>
<keyword evidence="1" id="KW-0687">Ribonucleoprotein</keyword>
<gene>
    <name evidence="1" type="ORF">US53_C0015G0006</name>
</gene>
<organism evidence="1 2">
    <name type="scientific">Candidatus Woesebacteria bacterium GW2011_GWA1_37_7</name>
    <dbReference type="NCBI Taxonomy" id="1618545"/>
    <lineage>
        <taxon>Bacteria</taxon>
        <taxon>Candidatus Woeseibacteriota</taxon>
    </lineage>
</organism>
<evidence type="ECO:0000313" key="2">
    <source>
        <dbReference type="Proteomes" id="UP000034591"/>
    </source>
</evidence>
<dbReference type="InterPro" id="IPR012657">
    <property type="entry name" value="23S_rRNA-intervening_sequence"/>
</dbReference>
<proteinExistence type="predicted"/>
<dbReference type="CDD" id="cd16377">
    <property type="entry name" value="23S_rRNA_IVP_like"/>
    <property type="match status" value="1"/>
</dbReference>
<keyword evidence="1" id="KW-0689">Ribosomal protein</keyword>
<name>A0A0G0JLG4_9BACT</name>
<dbReference type="PANTHER" id="PTHR38471">
    <property type="entry name" value="FOUR HELIX BUNDLE PROTEIN"/>
    <property type="match status" value="1"/>
</dbReference>
<dbReference type="STRING" id="1618545.US53_C0015G0006"/>
<comment type="caution">
    <text evidence="1">The sequence shown here is derived from an EMBL/GenBank/DDBJ whole genome shotgun (WGS) entry which is preliminary data.</text>
</comment>
<protein>
    <submittedName>
        <fullName evidence="1">S23 ribosomal protein</fullName>
    </submittedName>
</protein>
<reference evidence="1 2" key="1">
    <citation type="journal article" date="2015" name="Nature">
        <title>rRNA introns, odd ribosomes, and small enigmatic genomes across a large radiation of phyla.</title>
        <authorList>
            <person name="Brown C.T."/>
            <person name="Hug L.A."/>
            <person name="Thomas B.C."/>
            <person name="Sharon I."/>
            <person name="Castelle C.J."/>
            <person name="Singh A."/>
            <person name="Wilkins M.J."/>
            <person name="Williams K.H."/>
            <person name="Banfield J.F."/>
        </authorList>
    </citation>
    <scope>NUCLEOTIDE SEQUENCE [LARGE SCALE GENOMIC DNA]</scope>
</reference>
<dbReference type="NCBIfam" id="TIGR02436">
    <property type="entry name" value="four helix bundle protein"/>
    <property type="match status" value="1"/>
</dbReference>
<dbReference type="Pfam" id="PF05635">
    <property type="entry name" value="23S_rRNA_IVP"/>
    <property type="match status" value="1"/>
</dbReference>
<dbReference type="Gene3D" id="1.20.1440.60">
    <property type="entry name" value="23S rRNA-intervening sequence"/>
    <property type="match status" value="1"/>
</dbReference>